<proteinExistence type="predicted"/>
<evidence type="ECO:0000313" key="2">
    <source>
        <dbReference type="Proteomes" id="UP000186940"/>
    </source>
</evidence>
<dbReference type="InterPro" id="IPR002774">
    <property type="entry name" value="Flagellin_arc-type"/>
</dbReference>
<dbReference type="AlphaFoldDB" id="A0A1F2P7Z7"/>
<accession>A0A1F2P7Z7</accession>
<dbReference type="Pfam" id="PF01917">
    <property type="entry name" value="Flagellin_arch-type"/>
    <property type="match status" value="1"/>
</dbReference>
<evidence type="ECO:0000313" key="1">
    <source>
        <dbReference type="EMBL" id="OFV67343.1"/>
    </source>
</evidence>
<gene>
    <name evidence="1" type="ORF">SCAL_001612</name>
</gene>
<dbReference type="GO" id="GO:0005198">
    <property type="term" value="F:structural molecule activity"/>
    <property type="evidence" value="ECO:0007669"/>
    <property type="project" value="InterPro"/>
</dbReference>
<dbReference type="PANTHER" id="PTHR42200:SF2">
    <property type="entry name" value="ARCHAEAL FLAGELLA-RELATED PROTEIN F"/>
    <property type="match status" value="1"/>
</dbReference>
<keyword evidence="1" id="KW-0969">Cilium</keyword>
<dbReference type="EMBL" id="LYOS01000005">
    <property type="protein sequence ID" value="OFV67343.1"/>
    <property type="molecule type" value="Genomic_DNA"/>
</dbReference>
<dbReference type="Proteomes" id="UP000186940">
    <property type="component" value="Unassembled WGS sequence"/>
</dbReference>
<sequence>MTFAIFLVAFIVLASMLVSSYSYRSNLVNDAKEVQQERMLNKIQTDFEITDTSYNAEGNFLLIDVNNTGSTVINASKIDVILDGNLKTDSITALTIDGTATSVWAPDECLEINISGISSNPARVKVIAANGVSDYY</sequence>
<comment type="caution">
    <text evidence="1">The sequence shown here is derived from an EMBL/GenBank/DDBJ whole genome shotgun (WGS) entry which is preliminary data.</text>
</comment>
<dbReference type="GO" id="GO:0097588">
    <property type="term" value="P:archaeal or bacterial-type flagellum-dependent cell motility"/>
    <property type="evidence" value="ECO:0007669"/>
    <property type="project" value="InterPro"/>
</dbReference>
<keyword evidence="1" id="KW-0282">Flagellum</keyword>
<organism evidence="1 2">
    <name type="scientific">Candidatus Syntropharchaeum caldarium</name>
    <dbReference type="NCBI Taxonomy" id="1838285"/>
    <lineage>
        <taxon>Archaea</taxon>
        <taxon>Methanobacteriati</taxon>
        <taxon>Methanobacteriota</taxon>
        <taxon>Stenosarchaea group</taxon>
        <taxon>Methanomicrobia</taxon>
        <taxon>Methanosarcinales</taxon>
        <taxon>ANME-2 cluster</taxon>
        <taxon>Candidatus Syntropharchaeum</taxon>
    </lineage>
</organism>
<name>A0A1F2P7Z7_9EURY</name>
<keyword evidence="1" id="KW-0966">Cell projection</keyword>
<protein>
    <submittedName>
        <fullName evidence="1">Archaeal flagellar protein F</fullName>
    </submittedName>
</protein>
<reference evidence="1" key="1">
    <citation type="submission" date="2016-05" db="EMBL/GenBank/DDBJ databases">
        <title>Microbial consortia oxidize butane by reversing methanogenesis.</title>
        <authorList>
            <person name="Laso-Perez R."/>
            <person name="Richter M."/>
            <person name="Wegener G."/>
            <person name="Musat F."/>
        </authorList>
    </citation>
    <scope>NUCLEOTIDE SEQUENCE [LARGE SCALE GENOMIC DNA]</scope>
    <source>
        <strain evidence="1">BOX2</strain>
    </source>
</reference>
<dbReference type="STRING" id="1838285.SCAL_001612"/>
<keyword evidence="2" id="KW-1185">Reference proteome</keyword>
<dbReference type="PANTHER" id="PTHR42200">
    <property type="entry name" value="ARCHAEAL FLAGELLA-RELATED PROTEIN F-RELATED"/>
    <property type="match status" value="1"/>
</dbReference>